<name>A0A396JNH4_MEDTR</name>
<gene>
    <name evidence="1" type="ORF">MtrunA17_Chr2g0333841</name>
</gene>
<organism evidence="1 2">
    <name type="scientific">Medicago truncatula</name>
    <name type="common">Barrel medic</name>
    <name type="synonym">Medicago tribuloides</name>
    <dbReference type="NCBI Taxonomy" id="3880"/>
    <lineage>
        <taxon>Eukaryota</taxon>
        <taxon>Viridiplantae</taxon>
        <taxon>Streptophyta</taxon>
        <taxon>Embryophyta</taxon>
        <taxon>Tracheophyta</taxon>
        <taxon>Spermatophyta</taxon>
        <taxon>Magnoliopsida</taxon>
        <taxon>eudicotyledons</taxon>
        <taxon>Gunneridae</taxon>
        <taxon>Pentapetalae</taxon>
        <taxon>rosids</taxon>
        <taxon>fabids</taxon>
        <taxon>Fabales</taxon>
        <taxon>Fabaceae</taxon>
        <taxon>Papilionoideae</taxon>
        <taxon>50 kb inversion clade</taxon>
        <taxon>NPAAA clade</taxon>
        <taxon>Hologalegina</taxon>
        <taxon>IRL clade</taxon>
        <taxon>Trifolieae</taxon>
        <taxon>Medicago</taxon>
    </lineage>
</organism>
<evidence type="ECO:0000313" key="1">
    <source>
        <dbReference type="EMBL" id="RHN76597.1"/>
    </source>
</evidence>
<dbReference type="Proteomes" id="UP000265566">
    <property type="component" value="Chromosome 2"/>
</dbReference>
<dbReference type="AlphaFoldDB" id="A0A396JNH4"/>
<reference evidence="2" key="1">
    <citation type="journal article" date="2018" name="Nat. Plants">
        <title>Whole-genome landscape of Medicago truncatula symbiotic genes.</title>
        <authorList>
            <person name="Pecrix Y."/>
            <person name="Staton S.E."/>
            <person name="Sallet E."/>
            <person name="Lelandais-Briere C."/>
            <person name="Moreau S."/>
            <person name="Carrere S."/>
            <person name="Blein T."/>
            <person name="Jardinaud M.F."/>
            <person name="Latrasse D."/>
            <person name="Zouine M."/>
            <person name="Zahm M."/>
            <person name="Kreplak J."/>
            <person name="Mayjonade B."/>
            <person name="Satge C."/>
            <person name="Perez M."/>
            <person name="Cauet S."/>
            <person name="Marande W."/>
            <person name="Chantry-Darmon C."/>
            <person name="Lopez-Roques C."/>
            <person name="Bouchez O."/>
            <person name="Berard A."/>
            <person name="Debelle F."/>
            <person name="Munos S."/>
            <person name="Bendahmane A."/>
            <person name="Berges H."/>
            <person name="Niebel A."/>
            <person name="Buitink J."/>
            <person name="Frugier F."/>
            <person name="Benhamed M."/>
            <person name="Crespi M."/>
            <person name="Gouzy J."/>
            <person name="Gamas P."/>
        </authorList>
    </citation>
    <scope>NUCLEOTIDE SEQUENCE [LARGE SCALE GENOMIC DNA]</scope>
    <source>
        <strain evidence="2">cv. Jemalong A17</strain>
    </source>
</reference>
<sequence length="108" mass="12911">MTEIYSTDQLLKILSGNIFFHFTFGDFGEKFTSFDVFNNHEDFSLVSHYFFKLNNMWMTNETHHGNFTFDLFHQPLFLELFFFDNFDSHVFVCGYVSSMIHFCEISLP</sequence>
<dbReference type="EMBL" id="PSQE01000002">
    <property type="protein sequence ID" value="RHN76597.1"/>
    <property type="molecule type" value="Genomic_DNA"/>
</dbReference>
<protein>
    <submittedName>
        <fullName evidence="1">Uncharacterized protein</fullName>
    </submittedName>
</protein>
<evidence type="ECO:0000313" key="2">
    <source>
        <dbReference type="Proteomes" id="UP000265566"/>
    </source>
</evidence>
<comment type="caution">
    <text evidence="1">The sequence shown here is derived from an EMBL/GenBank/DDBJ whole genome shotgun (WGS) entry which is preliminary data.</text>
</comment>
<dbReference type="Gramene" id="rna12947">
    <property type="protein sequence ID" value="RHN76597.1"/>
    <property type="gene ID" value="gene12947"/>
</dbReference>
<accession>A0A396JNH4</accession>
<proteinExistence type="predicted"/>